<feature type="transmembrane region" description="Helical" evidence="9">
    <location>
        <begin position="194"/>
        <end position="211"/>
    </location>
</feature>
<evidence type="ECO:0000256" key="9">
    <source>
        <dbReference type="SAM" id="Phobius"/>
    </source>
</evidence>
<dbReference type="Pfam" id="PF16916">
    <property type="entry name" value="ZT_dimer"/>
    <property type="match status" value="1"/>
</dbReference>
<dbReference type="GO" id="GO:0005385">
    <property type="term" value="F:zinc ion transmembrane transporter activity"/>
    <property type="evidence" value="ECO:0007669"/>
    <property type="project" value="TreeGrafter"/>
</dbReference>
<reference evidence="12 13" key="1">
    <citation type="journal article" date="2017" name="Elife">
        <title>Extensive horizontal gene transfer in cheese-associated bacteria.</title>
        <authorList>
            <person name="Bonham K.S."/>
            <person name="Wolfe B.E."/>
            <person name="Dutton R.J."/>
        </authorList>
    </citation>
    <scope>NUCLEOTIDE SEQUENCE [LARGE SCALE GENOMIC DNA]</scope>
    <source>
        <strain evidence="12 13">JB196</strain>
    </source>
</reference>
<dbReference type="Proteomes" id="UP000252479">
    <property type="component" value="Unassembled WGS sequence"/>
</dbReference>
<dbReference type="InterPro" id="IPR027470">
    <property type="entry name" value="Cation_efflux_CTD"/>
</dbReference>
<comment type="caution">
    <text evidence="12">The sequence shown here is derived from an EMBL/GenBank/DDBJ whole genome shotgun (WGS) entry which is preliminary data.</text>
</comment>
<name>A0A368LJM3_9VIBR</name>
<evidence type="ECO:0000259" key="10">
    <source>
        <dbReference type="Pfam" id="PF01545"/>
    </source>
</evidence>
<evidence type="ECO:0000256" key="3">
    <source>
        <dbReference type="ARBA" id="ARBA00022448"/>
    </source>
</evidence>
<keyword evidence="7" id="KW-0406">Ion transport</keyword>
<accession>A0A368LJM3</accession>
<keyword evidence="3" id="KW-0813">Transport</keyword>
<comment type="similarity">
    <text evidence="2">Belongs to the cation diffusion facilitator (CDF) transporter (TC 2.A.4) family. SLC30A subfamily.</text>
</comment>
<evidence type="ECO:0000256" key="2">
    <source>
        <dbReference type="ARBA" id="ARBA00008873"/>
    </source>
</evidence>
<dbReference type="AlphaFoldDB" id="A0A368LJM3"/>
<organism evidence="12 13">
    <name type="scientific">Vibrio casei</name>
    <dbReference type="NCBI Taxonomy" id="673372"/>
    <lineage>
        <taxon>Bacteria</taxon>
        <taxon>Pseudomonadati</taxon>
        <taxon>Pseudomonadota</taxon>
        <taxon>Gammaproteobacteria</taxon>
        <taxon>Vibrionales</taxon>
        <taxon>Vibrionaceae</taxon>
        <taxon>Vibrio</taxon>
    </lineage>
</organism>
<keyword evidence="5" id="KW-0862">Zinc</keyword>
<keyword evidence="8 9" id="KW-0472">Membrane</keyword>
<proteinExistence type="inferred from homology"/>
<dbReference type="SUPFAM" id="SSF161111">
    <property type="entry name" value="Cation efflux protein transmembrane domain-like"/>
    <property type="match status" value="1"/>
</dbReference>
<dbReference type="GeneID" id="303190360"/>
<evidence type="ECO:0000256" key="1">
    <source>
        <dbReference type="ARBA" id="ARBA00004141"/>
    </source>
</evidence>
<dbReference type="Gene3D" id="1.20.1510.10">
    <property type="entry name" value="Cation efflux protein transmembrane domain"/>
    <property type="match status" value="1"/>
</dbReference>
<gene>
    <name evidence="12" type="ORF">CIK83_15655</name>
</gene>
<dbReference type="PANTHER" id="PTHR11562:SF17">
    <property type="entry name" value="RE54080P-RELATED"/>
    <property type="match status" value="1"/>
</dbReference>
<keyword evidence="4 9" id="KW-0812">Transmembrane</keyword>
<dbReference type="InterPro" id="IPR050681">
    <property type="entry name" value="CDF/SLC30A"/>
</dbReference>
<evidence type="ECO:0000313" key="12">
    <source>
        <dbReference type="EMBL" id="RCS70835.1"/>
    </source>
</evidence>
<evidence type="ECO:0000256" key="6">
    <source>
        <dbReference type="ARBA" id="ARBA00022989"/>
    </source>
</evidence>
<evidence type="ECO:0000256" key="8">
    <source>
        <dbReference type="ARBA" id="ARBA00023136"/>
    </source>
</evidence>
<evidence type="ECO:0000256" key="4">
    <source>
        <dbReference type="ARBA" id="ARBA00022692"/>
    </source>
</evidence>
<dbReference type="RefSeq" id="WP_086960514.1">
    <property type="nucleotide sequence ID" value="NZ_FUKS01000029.1"/>
</dbReference>
<feature type="transmembrane region" description="Helical" evidence="9">
    <location>
        <begin position="125"/>
        <end position="149"/>
    </location>
</feature>
<comment type="subcellular location">
    <subcellularLocation>
        <location evidence="1">Membrane</location>
        <topology evidence="1">Multi-pass membrane protein</topology>
    </subcellularLocation>
</comment>
<feature type="transmembrane region" description="Helical" evidence="9">
    <location>
        <begin position="170"/>
        <end position="188"/>
    </location>
</feature>
<feature type="domain" description="Cation efflux protein cytoplasmic" evidence="11">
    <location>
        <begin position="223"/>
        <end position="292"/>
    </location>
</feature>
<dbReference type="PANTHER" id="PTHR11562">
    <property type="entry name" value="CATION EFFLUX PROTEIN/ ZINC TRANSPORTER"/>
    <property type="match status" value="1"/>
</dbReference>
<sequence>MAHSHGHDHGHSHGHHHHSPDDSMGKLLFAIIINIALTVVQVIGGILSGSLSLLADALHNLSDAGALIVAVIARKVGNKSASNTMSYGYKRAEIIGVLINSTTLIVVGVYLIFESFNRYLNPEPIDGWIVIGVAGVALIIDLATAFLTFTSGAKDNMNIRAAFIHNVSDAMASVVVIIAGTFIILYQWYVIDLIATIGISIYVIYHGILLLKQSILIIMQAVPSHIDIEKMKQQLNVIEGVEELSHFHVWQLDDKKYFFEGHAKLNTTDSETVKNSIKAFLHDEYEIKHSTIETTQMLEADQNLDPLK</sequence>
<dbReference type="InterPro" id="IPR027469">
    <property type="entry name" value="Cation_efflux_TMD_sf"/>
</dbReference>
<evidence type="ECO:0000256" key="7">
    <source>
        <dbReference type="ARBA" id="ARBA00023065"/>
    </source>
</evidence>
<keyword evidence="6 9" id="KW-1133">Transmembrane helix</keyword>
<keyword evidence="13" id="KW-1185">Reference proteome</keyword>
<protein>
    <submittedName>
        <fullName evidence="12">Cation transporter</fullName>
    </submittedName>
</protein>
<dbReference type="EMBL" id="QPGL01000002">
    <property type="protein sequence ID" value="RCS70835.1"/>
    <property type="molecule type" value="Genomic_DNA"/>
</dbReference>
<dbReference type="GO" id="GO:0005886">
    <property type="term" value="C:plasma membrane"/>
    <property type="evidence" value="ECO:0007669"/>
    <property type="project" value="TreeGrafter"/>
</dbReference>
<evidence type="ECO:0000259" key="11">
    <source>
        <dbReference type="Pfam" id="PF16916"/>
    </source>
</evidence>
<evidence type="ECO:0000256" key="5">
    <source>
        <dbReference type="ARBA" id="ARBA00022906"/>
    </source>
</evidence>
<dbReference type="Pfam" id="PF01545">
    <property type="entry name" value="Cation_efflux"/>
    <property type="match status" value="1"/>
</dbReference>
<feature type="domain" description="Cation efflux protein transmembrane" evidence="10">
    <location>
        <begin position="27"/>
        <end position="219"/>
    </location>
</feature>
<feature type="transmembrane region" description="Helical" evidence="9">
    <location>
        <begin position="94"/>
        <end position="113"/>
    </location>
</feature>
<keyword evidence="5" id="KW-0864">Zinc transport</keyword>
<dbReference type="InterPro" id="IPR058533">
    <property type="entry name" value="Cation_efflux_TM"/>
</dbReference>
<feature type="transmembrane region" description="Helical" evidence="9">
    <location>
        <begin position="27"/>
        <end position="47"/>
    </location>
</feature>
<dbReference type="InterPro" id="IPR002524">
    <property type="entry name" value="Cation_efflux"/>
</dbReference>
<dbReference type="NCBIfam" id="TIGR01297">
    <property type="entry name" value="CDF"/>
    <property type="match status" value="1"/>
</dbReference>
<evidence type="ECO:0000313" key="13">
    <source>
        <dbReference type="Proteomes" id="UP000252479"/>
    </source>
</evidence>